<accession>A0A088B2B5</accession>
<dbReference type="AlphaFoldDB" id="A0A088B2B5"/>
<dbReference type="Pfam" id="PF13751">
    <property type="entry name" value="DDE_Tnp_1_6"/>
    <property type="match status" value="1"/>
</dbReference>
<name>A0A088B2B5_9HYPH</name>
<dbReference type="PANTHER" id="PTHR35604:SF2">
    <property type="entry name" value="TRANSPOSASE INSH FOR INSERTION SEQUENCE ELEMENT IS5A-RELATED"/>
    <property type="match status" value="1"/>
</dbReference>
<dbReference type="InterPro" id="IPR008490">
    <property type="entry name" value="Transposase_InsH_N"/>
</dbReference>
<feature type="domain" description="Transposase InsH N-terminal" evidence="1">
    <location>
        <begin position="46"/>
        <end position="136"/>
    </location>
</feature>
<dbReference type="Pfam" id="PF05598">
    <property type="entry name" value="DUF772"/>
    <property type="match status" value="1"/>
</dbReference>
<organism evidence="3">
    <name type="scientific">Methylobacterium oryzae CBMB20</name>
    <dbReference type="NCBI Taxonomy" id="693986"/>
    <lineage>
        <taxon>Bacteria</taxon>
        <taxon>Pseudomonadati</taxon>
        <taxon>Pseudomonadota</taxon>
        <taxon>Alphaproteobacteria</taxon>
        <taxon>Hyphomicrobiales</taxon>
        <taxon>Methylobacteriaceae</taxon>
        <taxon>Methylobacterium</taxon>
    </lineage>
</organism>
<gene>
    <name evidence="3" type="ORF">MOC_1p0035</name>
</gene>
<proteinExistence type="predicted"/>
<keyword evidence="3" id="KW-0614">Plasmid</keyword>
<evidence type="ECO:0000259" key="2">
    <source>
        <dbReference type="Pfam" id="PF13751"/>
    </source>
</evidence>
<dbReference type="InterPro" id="IPR025668">
    <property type="entry name" value="Tnp_DDE_dom"/>
</dbReference>
<dbReference type="PANTHER" id="PTHR35604">
    <property type="entry name" value="TRANSPOSASE INSH FOR INSERTION SEQUENCE ELEMENT IS5A-RELATED"/>
    <property type="match status" value="1"/>
</dbReference>
<protein>
    <submittedName>
        <fullName evidence="3">Transposase IS4 family protein</fullName>
    </submittedName>
</protein>
<reference evidence="3" key="1">
    <citation type="journal article" date="2014" name="PLoS ONE">
        <title>Genome Information of Methylobacterium oryzae, a Plant-Probiotic Methylotroph in the Phyllosphere.</title>
        <authorList>
            <person name="Kwak M.J."/>
            <person name="Jeong H."/>
            <person name="Madhaiyan M."/>
            <person name="Lee Y."/>
            <person name="Sa T.M."/>
            <person name="Oh T.K."/>
            <person name="Kim J.F."/>
        </authorList>
    </citation>
    <scope>NUCLEOTIDE SEQUENCE</scope>
    <source>
        <strain evidence="3">CBMB20</strain>
        <plasmid evidence="3">pMOC1</plasmid>
    </source>
</reference>
<dbReference type="EMBL" id="JX627580">
    <property type="protein sequence ID" value="AGO88273.1"/>
    <property type="molecule type" value="Genomic_DNA"/>
</dbReference>
<feature type="domain" description="Transposase DDE" evidence="2">
    <location>
        <begin position="435"/>
        <end position="475"/>
    </location>
</feature>
<sequence>MNRFEMMGVSGSWRRARLVRDIEMSLHPTPDCGVPHETAAVARAAFPHGHAYLRLRDALGPIYTDIPFAGLFARVGQPAACPWRLALITLLQFSENLSDRCAADAVRARIDWKYLLGLDLTDPGFDASVLSEFRSRLVAGEAEALLFDTLLTLCRERGLLAKRGRQRTDATHVLGAVRSLNRLGCAIETLRAALNALAVVAPDWLRAHTDPNWIERYGRSIDDFHIPQGETARRACAEAIGDDGHRLLAAVDAKAAPGWLRNVPAMVVLRRVWLQNFHVTEPPTGGSEGDGRIRWRTEAEGIPAALVMVASPYDPDVHYAKKRATTWIGYKVHLTETCDDAQPPLIVHVATTPAPIVDRAVLDPLHAALATKDLLPARHLVDAAYIDADGLVAAARDHDVVLTGPVSKDNQWQARTEGAFTIEAFHLDWDRKIATCPAGHDSRSWHPNYNLGRTVIRIRFAAQHCRACSLKPRCTPLAAPSTDPALA</sequence>
<evidence type="ECO:0000259" key="1">
    <source>
        <dbReference type="Pfam" id="PF05598"/>
    </source>
</evidence>
<evidence type="ECO:0000313" key="3">
    <source>
        <dbReference type="EMBL" id="AGO88273.1"/>
    </source>
</evidence>
<geneLocation type="plasmid" evidence="3">
    <name>pMOC1</name>
</geneLocation>